<dbReference type="GO" id="GO:0003725">
    <property type="term" value="F:double-stranded RNA binding"/>
    <property type="evidence" value="ECO:0007669"/>
    <property type="project" value="InterPro"/>
</dbReference>
<keyword evidence="5" id="KW-0687">Ribonucleoprotein</keyword>
<evidence type="ECO:0000256" key="5">
    <source>
        <dbReference type="ARBA" id="ARBA00023274"/>
    </source>
</evidence>
<dbReference type="InterPro" id="IPR036389">
    <property type="entry name" value="RNase_III_sf"/>
</dbReference>
<evidence type="ECO:0000256" key="3">
    <source>
        <dbReference type="ARBA" id="ARBA00022980"/>
    </source>
</evidence>
<dbReference type="GO" id="GO:0004525">
    <property type="term" value="F:ribonuclease III activity"/>
    <property type="evidence" value="ECO:0007669"/>
    <property type="project" value="InterPro"/>
</dbReference>
<keyword evidence="4" id="KW-0496">Mitochondrion</keyword>
<evidence type="ECO:0000256" key="1">
    <source>
        <dbReference type="ARBA" id="ARBA00004173"/>
    </source>
</evidence>
<dbReference type="Proteomes" id="UP000274131">
    <property type="component" value="Unassembled WGS sequence"/>
</dbReference>
<dbReference type="GO" id="GO:0005840">
    <property type="term" value="C:ribosome"/>
    <property type="evidence" value="ECO:0007669"/>
    <property type="project" value="UniProtKB-KW"/>
</dbReference>
<proteinExistence type="inferred from homology"/>
<protein>
    <recommendedName>
        <fullName evidence="7">Large ribosomal subunit protein mL44</fullName>
    </recommendedName>
</protein>
<reference evidence="12" key="1">
    <citation type="submission" date="2017-02" db="UniProtKB">
        <authorList>
            <consortium name="WormBaseParasite"/>
        </authorList>
    </citation>
    <scope>IDENTIFICATION</scope>
</reference>
<feature type="domain" description="Large ribosomal subunit protein mL44 endonuclease" evidence="9">
    <location>
        <begin position="18"/>
        <end position="155"/>
    </location>
</feature>
<dbReference type="GO" id="GO:0006396">
    <property type="term" value="P:RNA processing"/>
    <property type="evidence" value="ECO:0007669"/>
    <property type="project" value="InterPro"/>
</dbReference>
<keyword evidence="2" id="KW-0809">Transit peptide</keyword>
<dbReference type="GO" id="GO:1990904">
    <property type="term" value="C:ribonucleoprotein complex"/>
    <property type="evidence" value="ECO:0007669"/>
    <property type="project" value="UniProtKB-KW"/>
</dbReference>
<organism evidence="12">
    <name type="scientific">Enterobius vermicularis</name>
    <name type="common">Human pinworm</name>
    <dbReference type="NCBI Taxonomy" id="51028"/>
    <lineage>
        <taxon>Eukaryota</taxon>
        <taxon>Metazoa</taxon>
        <taxon>Ecdysozoa</taxon>
        <taxon>Nematoda</taxon>
        <taxon>Chromadorea</taxon>
        <taxon>Rhabditida</taxon>
        <taxon>Spirurina</taxon>
        <taxon>Oxyuridomorpha</taxon>
        <taxon>Oxyuroidea</taxon>
        <taxon>Oxyuridae</taxon>
        <taxon>Enterobius</taxon>
    </lineage>
</organism>
<dbReference type="Pfam" id="PF22892">
    <property type="entry name" value="DSRM_MRPL44"/>
    <property type="match status" value="1"/>
</dbReference>
<keyword evidence="3" id="KW-0689">Ribosomal protein</keyword>
<name>A0A0N4VM56_ENTVE</name>
<evidence type="ECO:0000256" key="6">
    <source>
        <dbReference type="ARBA" id="ARBA00024034"/>
    </source>
</evidence>
<comment type="similarity">
    <text evidence="6">Belongs to the ribonuclease III family. Mitochondrion-specific ribosomal protein mL44 subfamily.</text>
</comment>
<comment type="subcellular location">
    <subcellularLocation>
        <location evidence="1">Mitochondrion</location>
    </subcellularLocation>
</comment>
<evidence type="ECO:0000259" key="9">
    <source>
        <dbReference type="Pfam" id="PF22935"/>
    </source>
</evidence>
<evidence type="ECO:0000259" key="8">
    <source>
        <dbReference type="Pfam" id="PF22892"/>
    </source>
</evidence>
<evidence type="ECO:0000313" key="12">
    <source>
        <dbReference type="WBParaSite" id="EVEC_0001200701-mRNA-1"/>
    </source>
</evidence>
<evidence type="ECO:0000256" key="7">
    <source>
        <dbReference type="ARBA" id="ARBA00035187"/>
    </source>
</evidence>
<dbReference type="GO" id="GO:0005739">
    <property type="term" value="C:mitochondrion"/>
    <property type="evidence" value="ECO:0007669"/>
    <property type="project" value="UniProtKB-SubCell"/>
</dbReference>
<accession>A0A0N4VM56</accession>
<dbReference type="InterPro" id="IPR044444">
    <property type="entry name" value="Ribosomal_mL44_DSRM_metazoa"/>
</dbReference>
<evidence type="ECO:0000313" key="10">
    <source>
        <dbReference type="EMBL" id="VDD96499.1"/>
    </source>
</evidence>
<evidence type="ECO:0000313" key="11">
    <source>
        <dbReference type="Proteomes" id="UP000274131"/>
    </source>
</evidence>
<keyword evidence="11" id="KW-1185">Reference proteome</keyword>
<dbReference type="SUPFAM" id="SSF69065">
    <property type="entry name" value="RNase III domain-like"/>
    <property type="match status" value="1"/>
</dbReference>
<dbReference type="STRING" id="51028.A0A0N4VM56"/>
<dbReference type="Gene3D" id="3.30.160.20">
    <property type="match status" value="1"/>
</dbReference>
<dbReference type="Pfam" id="PF22935">
    <property type="entry name" value="RM44_endonuclase"/>
    <property type="match status" value="1"/>
</dbReference>
<sequence length="371" mass="41288">MLLGADPVLHRSAYPNWDYDSEIFAFSHRVGATDTFPTTIIQALTEPSFYTRSDIKEGTIESQPSKQSVTEQEGDNSELINKGSDILFYVVLGYLRSSMPSAPEELIQAVSERLMSVEILAKTAENLGFKHIVRTSEFPPSEISLSNCFKALLAVMDRNRAEILVINTVVPHLLDIDLIEVYPLRDPLAVITDILRGNGAKAVGPRLMHSAGEYSAEPIFLVGIFADGILVGKSAGETLPVAVDMAARCALLNHWKLTSEFKFPFGSQAFAIRLADFQSPNYLLKTKCQSQRNRSCAALLERSASCGKFDFDVSNSLVVIGVLEVVHATTDKVYFQVGRPLRKRLRHKFSRGSINRRDYKRMLKPRPFTVS</sequence>
<reference evidence="10 11" key="2">
    <citation type="submission" date="2018-10" db="EMBL/GenBank/DDBJ databases">
        <authorList>
            <consortium name="Pathogen Informatics"/>
        </authorList>
    </citation>
    <scope>NUCLEOTIDE SEQUENCE [LARGE SCALE GENOMIC DNA]</scope>
</reference>
<dbReference type="InterPro" id="IPR055189">
    <property type="entry name" value="RM44_endonuclase"/>
</dbReference>
<dbReference type="WBParaSite" id="EVEC_0001200701-mRNA-1">
    <property type="protein sequence ID" value="EVEC_0001200701-mRNA-1"/>
    <property type="gene ID" value="EVEC_0001200701"/>
</dbReference>
<feature type="domain" description="Large ribosomal subunit protein mL44 dsRNA binding" evidence="8">
    <location>
        <begin position="182"/>
        <end position="288"/>
    </location>
</feature>
<evidence type="ECO:0000256" key="4">
    <source>
        <dbReference type="ARBA" id="ARBA00023128"/>
    </source>
</evidence>
<gene>
    <name evidence="10" type="ORF">EVEC_LOCUS11250</name>
</gene>
<dbReference type="EMBL" id="UXUI01011768">
    <property type="protein sequence ID" value="VDD96499.1"/>
    <property type="molecule type" value="Genomic_DNA"/>
</dbReference>
<dbReference type="OrthoDB" id="444135at2759"/>
<evidence type="ECO:0000256" key="2">
    <source>
        <dbReference type="ARBA" id="ARBA00022946"/>
    </source>
</evidence>
<dbReference type="AlphaFoldDB" id="A0A0N4VM56"/>
<dbReference type="Gene3D" id="1.10.1520.10">
    <property type="entry name" value="Ribonuclease III domain"/>
    <property type="match status" value="1"/>
</dbReference>